<evidence type="ECO:0000313" key="1">
    <source>
        <dbReference type="EMBL" id="KKN74624.1"/>
    </source>
</evidence>
<sequence>MIINRVWAMPNKWTFEIPPIKKLIYKYGGDFKGWIDPFAGMNSPAEITNDINPEMPAHHNLEARDFINLLPGEYQGCLFDPPYTLRQIFECYKGHGKEEMITKDPSGAYSQLKIAIAKKILPGGHTIHFGYHSNGFGKKMGFKIVEILLVAHGRTHYDTIVTVEQKFQDTLF</sequence>
<name>A0A0F9T5W0_9ZZZZ</name>
<proteinExistence type="predicted"/>
<accession>A0A0F9T5W0</accession>
<gene>
    <name evidence="1" type="ORF">LCGC14_0388260</name>
</gene>
<evidence type="ECO:0008006" key="2">
    <source>
        <dbReference type="Google" id="ProtNLM"/>
    </source>
</evidence>
<protein>
    <recommendedName>
        <fullName evidence="2">DNA methylase N-4/N-6 domain-containing protein</fullName>
    </recommendedName>
</protein>
<reference evidence="1" key="1">
    <citation type="journal article" date="2015" name="Nature">
        <title>Complex archaea that bridge the gap between prokaryotes and eukaryotes.</title>
        <authorList>
            <person name="Spang A."/>
            <person name="Saw J.H."/>
            <person name="Jorgensen S.L."/>
            <person name="Zaremba-Niedzwiedzka K."/>
            <person name="Martijn J."/>
            <person name="Lind A.E."/>
            <person name="van Eijk R."/>
            <person name="Schleper C."/>
            <person name="Guy L."/>
            <person name="Ettema T.J."/>
        </authorList>
    </citation>
    <scope>NUCLEOTIDE SEQUENCE</scope>
</reference>
<organism evidence="1">
    <name type="scientific">marine sediment metagenome</name>
    <dbReference type="NCBI Taxonomy" id="412755"/>
    <lineage>
        <taxon>unclassified sequences</taxon>
        <taxon>metagenomes</taxon>
        <taxon>ecological metagenomes</taxon>
    </lineage>
</organism>
<comment type="caution">
    <text evidence="1">The sequence shown here is derived from an EMBL/GenBank/DDBJ whole genome shotgun (WGS) entry which is preliminary data.</text>
</comment>
<dbReference type="EMBL" id="LAZR01000322">
    <property type="protein sequence ID" value="KKN74624.1"/>
    <property type="molecule type" value="Genomic_DNA"/>
</dbReference>
<dbReference type="AlphaFoldDB" id="A0A0F9T5W0"/>